<gene>
    <name evidence="4" type="ORF">Egran_05067</name>
</gene>
<feature type="region of interest" description="Disordered" evidence="3">
    <location>
        <begin position="557"/>
        <end position="756"/>
    </location>
</feature>
<dbReference type="GO" id="GO:0046872">
    <property type="term" value="F:metal ion binding"/>
    <property type="evidence" value="ECO:0007669"/>
    <property type="project" value="UniProtKB-KW"/>
</dbReference>
<sequence>MGDGMELFTTRLSSYDIVLQPAKRASNNKATKPISWPHKKLVPAELAQAGLYYEPHETNPDNTNCFLCHVSIDGWEEDDNPLVEHLKHSPRCGWAIVISIQQQASDATQIEDPTSERIADARRATFGSSWPHDGKRGWLCQSEKMVTSGWYFCPTEESEDLASCAYCKLSLDGWEPKDDPYEEHYRRSANCPFFAFGPPPGKRAKKTSRSRKPRGSKASRLSTQSTITLASEAPTVESDDLMDQSILSQSTTRPAKSTKKASKSKGRSGRPKKTELAEKNGPVDVESNDGKQPDPSKPKRGPRGRKRQSHEMNDDPHGQEADYHAVSKKRITNSRNSIAQPSSIIAPAETNEGALETTVPDEPASTVRPKMSGHPRKKGLAKSQMASEISTASKASLRSNIPNRSNLNEDDPRGDAKADEKTQHDQPSELATETLLSGQASTTASTAPMRAPQQTTEADVTEPSRESTSNNGPHPDPEDVEVALKSQLPKTSSKRKAANKRQPPPETSGEVISSQDRPSLISSHPPEDHAVDLEHHGSLASVEITVVNPAPAADAVIGQETASKMAGKRKNATNKRGRKADKTSKPEPDPLASESDPKLAPDEDVEPQGRSDGPERVETGLPSGDQDPEDKTPRGLVGREDPIRASKVPPKTTERYSDIPPDQHRTQSFLGSLPNDRRDDPDPGEMSPVRVQTVADPKNTPSPSAQSSDAENRPPSSRPSAPRPPAAVSPTGHQTVIPLAASPPLASASPSKRAAHPGFAMTPSIWTPVDADEFFLPTADDAENRDPVFDPIPGDLTSPEKKMTVEEWIQWAAEHGEAKLKRECERAVSWFEREGGRAMRVLEGVECVD</sequence>
<feature type="region of interest" description="Disordered" evidence="3">
    <location>
        <begin position="779"/>
        <end position="800"/>
    </location>
</feature>
<proteinExistence type="predicted"/>
<feature type="compositionally biased region" description="Polar residues" evidence="3">
    <location>
        <begin position="429"/>
        <end position="458"/>
    </location>
</feature>
<dbReference type="SMART" id="SM00238">
    <property type="entry name" value="BIR"/>
    <property type="match status" value="2"/>
</dbReference>
<feature type="compositionally biased region" description="Polar residues" evidence="3">
    <location>
        <begin position="510"/>
        <end position="522"/>
    </location>
</feature>
<dbReference type="Proteomes" id="UP000243515">
    <property type="component" value="Unassembled WGS sequence"/>
</dbReference>
<feature type="compositionally biased region" description="Basic residues" evidence="3">
    <location>
        <begin position="371"/>
        <end position="380"/>
    </location>
</feature>
<dbReference type="PROSITE" id="PS50143">
    <property type="entry name" value="BIR_REPEAT_2"/>
    <property type="match status" value="2"/>
</dbReference>
<comment type="caution">
    <text evidence="4">The sequence shown here is derived from an EMBL/GenBank/DDBJ whole genome shotgun (WGS) entry which is preliminary data.</text>
</comment>
<feature type="compositionally biased region" description="Basic and acidic residues" evidence="3">
    <location>
        <begin position="410"/>
        <end position="427"/>
    </location>
</feature>
<dbReference type="InterPro" id="IPR001370">
    <property type="entry name" value="BIR_rpt"/>
</dbReference>
<feature type="compositionally biased region" description="Basic and acidic residues" evidence="3">
    <location>
        <begin position="525"/>
        <end position="536"/>
    </location>
</feature>
<feature type="compositionally biased region" description="Basic and acidic residues" evidence="3">
    <location>
        <begin position="288"/>
        <end position="297"/>
    </location>
</feature>
<feature type="compositionally biased region" description="Basic residues" evidence="3">
    <location>
        <begin position="256"/>
        <end position="271"/>
    </location>
</feature>
<feature type="region of interest" description="Disordered" evidence="3">
    <location>
        <begin position="192"/>
        <end position="536"/>
    </location>
</feature>
<feature type="compositionally biased region" description="Polar residues" evidence="3">
    <location>
        <begin position="219"/>
        <end position="229"/>
    </location>
</feature>
<name>A0A232LSM8_9EURO</name>
<evidence type="ECO:0000313" key="4">
    <source>
        <dbReference type="EMBL" id="OXV07170.1"/>
    </source>
</evidence>
<dbReference type="Gene3D" id="1.10.1170.10">
    <property type="entry name" value="Inhibitor Of Apoptosis Protein (2mihbC-IAP-1), Chain A"/>
    <property type="match status" value="2"/>
</dbReference>
<feature type="compositionally biased region" description="Basic residues" evidence="3">
    <location>
        <begin position="202"/>
        <end position="217"/>
    </location>
</feature>
<dbReference type="Pfam" id="PF00653">
    <property type="entry name" value="BIR"/>
    <property type="match status" value="2"/>
</dbReference>
<keyword evidence="5" id="KW-1185">Reference proteome</keyword>
<dbReference type="PANTHER" id="PTHR46771:SF5">
    <property type="entry name" value="DETERIN"/>
    <property type="match status" value="1"/>
</dbReference>
<evidence type="ECO:0008006" key="6">
    <source>
        <dbReference type="Google" id="ProtNLM"/>
    </source>
</evidence>
<feature type="compositionally biased region" description="Polar residues" evidence="3">
    <location>
        <begin position="384"/>
        <end position="406"/>
    </location>
</feature>
<protein>
    <recommendedName>
        <fullName evidence="6">BIR-domain-containing protein</fullName>
    </recommendedName>
</protein>
<feature type="compositionally biased region" description="Polar residues" evidence="3">
    <location>
        <begin position="699"/>
        <end position="709"/>
    </location>
</feature>
<feature type="compositionally biased region" description="Basic and acidic residues" evidence="3">
    <location>
        <begin position="309"/>
        <end position="325"/>
    </location>
</feature>
<dbReference type="InterPro" id="IPR051190">
    <property type="entry name" value="Baculoviral_IAP"/>
</dbReference>
<dbReference type="EMBL" id="NPHW01005040">
    <property type="protein sequence ID" value="OXV07170.1"/>
    <property type="molecule type" value="Genomic_DNA"/>
</dbReference>
<feature type="compositionally biased region" description="Basic and acidic residues" evidence="3">
    <location>
        <begin position="652"/>
        <end position="665"/>
    </location>
</feature>
<organism evidence="4 5">
    <name type="scientific">Elaphomyces granulatus</name>
    <dbReference type="NCBI Taxonomy" id="519963"/>
    <lineage>
        <taxon>Eukaryota</taxon>
        <taxon>Fungi</taxon>
        <taxon>Dikarya</taxon>
        <taxon>Ascomycota</taxon>
        <taxon>Pezizomycotina</taxon>
        <taxon>Eurotiomycetes</taxon>
        <taxon>Eurotiomycetidae</taxon>
        <taxon>Eurotiales</taxon>
        <taxon>Elaphomycetaceae</taxon>
        <taxon>Elaphomyces</taxon>
    </lineage>
</organism>
<feature type="compositionally biased region" description="Basic and acidic residues" evidence="3">
    <location>
        <begin position="629"/>
        <end position="644"/>
    </location>
</feature>
<dbReference type="SUPFAM" id="SSF57924">
    <property type="entry name" value="Inhibitor of apoptosis (IAP) repeat"/>
    <property type="match status" value="2"/>
</dbReference>
<keyword evidence="2" id="KW-0862">Zinc</keyword>
<accession>A0A232LSM8</accession>
<evidence type="ECO:0000256" key="2">
    <source>
        <dbReference type="ARBA" id="ARBA00022833"/>
    </source>
</evidence>
<feature type="compositionally biased region" description="Polar residues" evidence="3">
    <location>
        <begin position="333"/>
        <end position="343"/>
    </location>
</feature>
<feature type="compositionally biased region" description="Basic and acidic residues" evidence="3">
    <location>
        <begin position="595"/>
        <end position="618"/>
    </location>
</feature>
<dbReference type="AlphaFoldDB" id="A0A232LSM8"/>
<reference evidence="4 5" key="1">
    <citation type="journal article" date="2015" name="Environ. Microbiol.">
        <title>Metagenome sequence of Elaphomyces granulatus from sporocarp tissue reveals Ascomycota ectomycorrhizal fingerprints of genome expansion and a Proteobacteria-rich microbiome.</title>
        <authorList>
            <person name="Quandt C.A."/>
            <person name="Kohler A."/>
            <person name="Hesse C.N."/>
            <person name="Sharpton T.J."/>
            <person name="Martin F."/>
            <person name="Spatafora J.W."/>
        </authorList>
    </citation>
    <scope>NUCLEOTIDE SEQUENCE [LARGE SCALE GENOMIC DNA]</scope>
    <source>
        <strain evidence="4 5">OSC145934</strain>
    </source>
</reference>
<dbReference type="OrthoDB" id="2196114at2759"/>
<dbReference type="CDD" id="cd00022">
    <property type="entry name" value="BIR"/>
    <property type="match status" value="2"/>
</dbReference>
<dbReference type="PANTHER" id="PTHR46771">
    <property type="entry name" value="DETERIN"/>
    <property type="match status" value="1"/>
</dbReference>
<evidence type="ECO:0000313" key="5">
    <source>
        <dbReference type="Proteomes" id="UP000243515"/>
    </source>
</evidence>
<feature type="compositionally biased region" description="Low complexity" evidence="3">
    <location>
        <begin position="738"/>
        <end position="751"/>
    </location>
</feature>
<feature type="compositionally biased region" description="Basic residues" evidence="3">
    <location>
        <begin position="566"/>
        <end position="579"/>
    </location>
</feature>
<feature type="compositionally biased region" description="Basic residues" evidence="3">
    <location>
        <begin position="298"/>
        <end position="308"/>
    </location>
</feature>
<evidence type="ECO:0000256" key="1">
    <source>
        <dbReference type="ARBA" id="ARBA00022723"/>
    </source>
</evidence>
<evidence type="ECO:0000256" key="3">
    <source>
        <dbReference type="SAM" id="MobiDB-lite"/>
    </source>
</evidence>
<keyword evidence="1" id="KW-0479">Metal-binding</keyword>